<dbReference type="VEuPathDB" id="FungiDB:CC77DRAFT_1064290"/>
<evidence type="ECO:0000313" key="10">
    <source>
        <dbReference type="Proteomes" id="UP000291422"/>
    </source>
</evidence>
<evidence type="ECO:0000256" key="7">
    <source>
        <dbReference type="SAM" id="MobiDB-lite"/>
    </source>
</evidence>
<feature type="region of interest" description="Disordered" evidence="7">
    <location>
        <begin position="120"/>
        <end position="205"/>
    </location>
</feature>
<dbReference type="Pfam" id="PF09733">
    <property type="entry name" value="VEFS-Box"/>
    <property type="match status" value="1"/>
</dbReference>
<sequence>MGERSPPSDFFTDPEDEGTNTNNGYNCEFKPTSSSILEGDNCPANSDNLADGLATYTSYANKYNYMATNWWLGNQSPPSDFVCYSENGHEPSTSYSAENNSNEPTQSFFRFTKRLLNERSPDDDNISLCDDDTDMIDDQFDDGDPSDGDLSDDGHTQRSYVRPSSAQRCNNLHSQPHRRSDELRRTGSSKARSDPASSSQIRDSEAHFEDLTMKDIHDIIAMKAPSKGMTIKKIRSFASNALPPKFGGRLTKGYACCEYVKKTKRYTHNSAVCTEERSGPLKVRLRQDDRWGQGIPWDDDQILKMITLKRLHGYSTVAKILNTSSSDRRVYTAQSVCHQLRSVVQKYLEGGILSSEIKEEMSTVHREEQFHSIVAKACDVLQSPTKQNIKDYVSRNYPEWDWDISQDAVFELRCFEIVTRGGLMIYLHDKNKCSIRRMFSFFDHHSDDEDLKKAAKMGRLTKPAKKKQKTGDSNVASVSRLSKPRPQKQRKTFVVPQAPVGVHFFRSVSKRALQPGEVISESEDDSDDTWMYLRKHAEIDKACIPETSKRFLKLFDDFIHKENLHGDIHVGDSIIRFAQERGVQMWRDDVVREFEKKLNELFIEYSIPRAVLRDALKIVSEQKVDILEDNELSQRPAECALKSRPAKKIGLNPGHQTCSSPDQANVMYHSVCETNKNLAPKNDGNSKDQTIVAKAGYLTPLYGNSDGDVDMGEASLEITAELLGTTHGEDENVDLPYGLCYCDADASKASEKSDSITCANIVGLFLAISCTRPY</sequence>
<feature type="compositionally biased region" description="Acidic residues" evidence="7">
    <location>
        <begin position="123"/>
        <end position="151"/>
    </location>
</feature>
<evidence type="ECO:0000256" key="6">
    <source>
        <dbReference type="ARBA" id="ARBA00023163"/>
    </source>
</evidence>
<dbReference type="GO" id="GO:0008270">
    <property type="term" value="F:zinc ion binding"/>
    <property type="evidence" value="ECO:0007669"/>
    <property type="project" value="UniProtKB-KW"/>
</dbReference>
<evidence type="ECO:0000256" key="5">
    <source>
        <dbReference type="ARBA" id="ARBA00023015"/>
    </source>
</evidence>
<keyword evidence="4" id="KW-0862">Zinc</keyword>
<evidence type="ECO:0000256" key="1">
    <source>
        <dbReference type="ARBA" id="ARBA00007416"/>
    </source>
</evidence>
<feature type="compositionally biased region" description="Basic residues" evidence="7">
    <location>
        <begin position="482"/>
        <end position="491"/>
    </location>
</feature>
<evidence type="ECO:0000256" key="3">
    <source>
        <dbReference type="ARBA" id="ARBA00022771"/>
    </source>
</evidence>
<gene>
    <name evidence="9" type="ORF">AA0117_g13184</name>
</gene>
<keyword evidence="5" id="KW-0805">Transcription regulation</keyword>
<organism evidence="9 10">
    <name type="scientific">Alternaria alternata</name>
    <name type="common">Alternaria rot fungus</name>
    <name type="synonym">Torula alternata</name>
    <dbReference type="NCBI Taxonomy" id="5599"/>
    <lineage>
        <taxon>Eukaryota</taxon>
        <taxon>Fungi</taxon>
        <taxon>Dikarya</taxon>
        <taxon>Ascomycota</taxon>
        <taxon>Pezizomycotina</taxon>
        <taxon>Dothideomycetes</taxon>
        <taxon>Pleosporomycetidae</taxon>
        <taxon>Pleosporales</taxon>
        <taxon>Pleosporineae</taxon>
        <taxon>Pleosporaceae</taxon>
        <taxon>Alternaria</taxon>
        <taxon>Alternaria sect. Alternaria</taxon>
        <taxon>Alternaria alternata complex</taxon>
    </lineage>
</organism>
<evidence type="ECO:0000313" key="9">
    <source>
        <dbReference type="EMBL" id="RYN57989.1"/>
    </source>
</evidence>
<evidence type="ECO:0000256" key="2">
    <source>
        <dbReference type="ARBA" id="ARBA00022723"/>
    </source>
</evidence>
<proteinExistence type="inferred from homology"/>
<feature type="compositionally biased region" description="Polar residues" evidence="7">
    <location>
        <begin position="90"/>
        <end position="104"/>
    </location>
</feature>
<accession>A0A4Q4MRE4</accession>
<name>A0A4Q4MRE4_ALTAL</name>
<feature type="region of interest" description="Disordered" evidence="7">
    <location>
        <begin position="458"/>
        <end position="492"/>
    </location>
</feature>
<feature type="region of interest" description="Disordered" evidence="7">
    <location>
        <begin position="1"/>
        <end position="26"/>
    </location>
</feature>
<keyword evidence="3" id="KW-0863">Zinc-finger</keyword>
<keyword evidence="2" id="KW-0479">Metal-binding</keyword>
<dbReference type="Proteomes" id="UP000291422">
    <property type="component" value="Unassembled WGS sequence"/>
</dbReference>
<dbReference type="AlphaFoldDB" id="A0A4Q4MRE4"/>
<evidence type="ECO:0000259" key="8">
    <source>
        <dbReference type="Pfam" id="PF09733"/>
    </source>
</evidence>
<dbReference type="CDD" id="cd21552">
    <property type="entry name" value="VEFS-box_ctSUZ12-like"/>
    <property type="match status" value="1"/>
</dbReference>
<comment type="caution">
    <text evidence="9">The sequence shown here is derived from an EMBL/GenBank/DDBJ whole genome shotgun (WGS) entry which is preliminary data.</text>
</comment>
<evidence type="ECO:0000256" key="4">
    <source>
        <dbReference type="ARBA" id="ARBA00022833"/>
    </source>
</evidence>
<reference evidence="10" key="1">
    <citation type="journal article" date="2019" name="bioRxiv">
        <title>Genomics, evolutionary history and diagnostics of the Alternaria alternata species group including apple and Asian pear pathotypes.</title>
        <authorList>
            <person name="Armitage A.D."/>
            <person name="Cockerton H.M."/>
            <person name="Sreenivasaprasad S."/>
            <person name="Woodhall J.W."/>
            <person name="Lane C.R."/>
            <person name="Harrison R.J."/>
            <person name="Clarkson J.P."/>
        </authorList>
    </citation>
    <scope>NUCLEOTIDE SEQUENCE [LARGE SCALE GENOMIC DNA]</scope>
    <source>
        <strain evidence="10">FERA 1177</strain>
    </source>
</reference>
<protein>
    <recommendedName>
        <fullName evidence="8">Polycomb protein VEFS-Box domain-containing protein</fullName>
    </recommendedName>
</protein>
<comment type="similarity">
    <text evidence="1">Belongs to the VEFS (VRN2-EMF2-FIS2-SU(Z)12) family.</text>
</comment>
<dbReference type="EMBL" id="PDXD01000154">
    <property type="protein sequence ID" value="RYN57989.1"/>
    <property type="molecule type" value="Genomic_DNA"/>
</dbReference>
<keyword evidence="6" id="KW-0804">Transcription</keyword>
<feature type="compositionally biased region" description="Low complexity" evidence="7">
    <location>
        <begin position="188"/>
        <end position="199"/>
    </location>
</feature>
<feature type="domain" description="Polycomb protein VEFS-Box" evidence="8">
    <location>
        <begin position="503"/>
        <end position="600"/>
    </location>
</feature>
<feature type="region of interest" description="Disordered" evidence="7">
    <location>
        <begin position="83"/>
        <end position="104"/>
    </location>
</feature>
<dbReference type="InterPro" id="IPR019135">
    <property type="entry name" value="Polycomb_protein_VEFS-Box"/>
</dbReference>
<feature type="compositionally biased region" description="Polar residues" evidence="7">
    <location>
        <begin position="471"/>
        <end position="480"/>
    </location>
</feature>
<feature type="compositionally biased region" description="Polar residues" evidence="7">
    <location>
        <begin position="157"/>
        <end position="174"/>
    </location>
</feature>